<reference evidence="1 2" key="1">
    <citation type="submission" date="2017-01" db="EMBL/GenBank/DDBJ databases">
        <authorList>
            <person name="Mah S.A."/>
            <person name="Swanson W.J."/>
            <person name="Moy G.W."/>
            <person name="Vacquier V.D."/>
        </authorList>
    </citation>
    <scope>NUCLEOTIDE SEQUENCE [LARGE SCALE GENOMIC DNA]</scope>
    <source>
        <strain evidence="1 2">GSMNP</strain>
    </source>
</reference>
<gene>
    <name evidence="1" type="ORF">AYI70_g4222</name>
</gene>
<dbReference type="EMBL" id="LSSN01001287">
    <property type="protein sequence ID" value="OMJ20262.1"/>
    <property type="molecule type" value="Genomic_DNA"/>
</dbReference>
<sequence length="138" mass="16060">MNEERPVYLEANANPKQISPNKSIDIKVIILASSDASQSQIKSSMERSDVDIEGIEDDTANKLNLEELNIIVKKERISDRDSENDSKDSDYNEYCKVYDDKRKMKITEVEFTLFNKERFGEYDSDKNARWVKPPDKME</sequence>
<keyword evidence="2" id="KW-1185">Reference proteome</keyword>
<evidence type="ECO:0000313" key="1">
    <source>
        <dbReference type="EMBL" id="OMJ20262.1"/>
    </source>
</evidence>
<dbReference type="Proteomes" id="UP000187283">
    <property type="component" value="Unassembled WGS sequence"/>
</dbReference>
<comment type="caution">
    <text evidence="1">The sequence shown here is derived from an EMBL/GenBank/DDBJ whole genome shotgun (WGS) entry which is preliminary data.</text>
</comment>
<name>A0A1R1XZZ8_9FUNG</name>
<accession>A0A1R1XZZ8</accession>
<dbReference type="AlphaFoldDB" id="A0A1R1XZZ8"/>
<evidence type="ECO:0000313" key="2">
    <source>
        <dbReference type="Proteomes" id="UP000187283"/>
    </source>
</evidence>
<protein>
    <submittedName>
        <fullName evidence="1">Uncharacterized protein</fullName>
    </submittedName>
</protein>
<proteinExistence type="predicted"/>
<organism evidence="1 2">
    <name type="scientific">Smittium culicis</name>
    <dbReference type="NCBI Taxonomy" id="133412"/>
    <lineage>
        <taxon>Eukaryota</taxon>
        <taxon>Fungi</taxon>
        <taxon>Fungi incertae sedis</taxon>
        <taxon>Zoopagomycota</taxon>
        <taxon>Kickxellomycotina</taxon>
        <taxon>Harpellomycetes</taxon>
        <taxon>Harpellales</taxon>
        <taxon>Legeriomycetaceae</taxon>
        <taxon>Smittium</taxon>
    </lineage>
</organism>